<dbReference type="InterPro" id="IPR036770">
    <property type="entry name" value="Ankyrin_rpt-contain_sf"/>
</dbReference>
<dbReference type="VEuPathDB" id="FungiDB:SPRG_00165"/>
<accession>A0A067D9J1</accession>
<dbReference type="SUPFAM" id="SSF48403">
    <property type="entry name" value="Ankyrin repeat"/>
    <property type="match status" value="1"/>
</dbReference>
<dbReference type="Gene3D" id="1.25.40.20">
    <property type="entry name" value="Ankyrin repeat-containing domain"/>
    <property type="match status" value="1"/>
</dbReference>
<dbReference type="GeneID" id="24122817"/>
<dbReference type="Proteomes" id="UP000030745">
    <property type="component" value="Unassembled WGS sequence"/>
</dbReference>
<name>A0A067D9J1_SAPPC</name>
<reference evidence="1 2" key="1">
    <citation type="journal article" date="2013" name="PLoS Genet.">
        <title>Distinctive expansion of potential virulence genes in the genome of the oomycete fish pathogen Saprolegnia parasitica.</title>
        <authorList>
            <person name="Jiang R.H."/>
            <person name="de Bruijn I."/>
            <person name="Haas B.J."/>
            <person name="Belmonte R."/>
            <person name="Lobach L."/>
            <person name="Christie J."/>
            <person name="van den Ackerveken G."/>
            <person name="Bottin A."/>
            <person name="Bulone V."/>
            <person name="Diaz-Moreno S.M."/>
            <person name="Dumas B."/>
            <person name="Fan L."/>
            <person name="Gaulin E."/>
            <person name="Govers F."/>
            <person name="Grenville-Briggs L.J."/>
            <person name="Horner N.R."/>
            <person name="Levin J.Z."/>
            <person name="Mammella M."/>
            <person name="Meijer H.J."/>
            <person name="Morris P."/>
            <person name="Nusbaum C."/>
            <person name="Oome S."/>
            <person name="Phillips A.J."/>
            <person name="van Rooyen D."/>
            <person name="Rzeszutek E."/>
            <person name="Saraiva M."/>
            <person name="Secombes C.J."/>
            <person name="Seidl M.F."/>
            <person name="Snel B."/>
            <person name="Stassen J.H."/>
            <person name="Sykes S."/>
            <person name="Tripathy S."/>
            <person name="van den Berg H."/>
            <person name="Vega-Arreguin J.C."/>
            <person name="Wawra S."/>
            <person name="Young S.K."/>
            <person name="Zeng Q."/>
            <person name="Dieguez-Uribeondo J."/>
            <person name="Russ C."/>
            <person name="Tyler B.M."/>
            <person name="van West P."/>
        </authorList>
    </citation>
    <scope>NUCLEOTIDE SEQUENCE [LARGE SCALE GENOMIC DNA]</scope>
    <source>
        <strain evidence="1 2">CBS 223.65</strain>
    </source>
</reference>
<dbReference type="OrthoDB" id="10327888at2759"/>
<evidence type="ECO:0000313" key="2">
    <source>
        <dbReference type="Proteomes" id="UP000030745"/>
    </source>
</evidence>
<dbReference type="RefSeq" id="XP_012193662.1">
    <property type="nucleotide sequence ID" value="XM_012338272.1"/>
</dbReference>
<sequence length="292" mass="32443">MRDQHKTHYVAPHASVVALATAILGGDLNRVQAIAEQTRFLINTGDRWKKHVRPLMLATRSPHPIEMLELLVAHGALLHPTDRAGHDVLLYACAHGAAPATIDYLVQLDSGGLWRWDARTLRGDGHLTLACRSGSLVLVQHLDGMIPACSQNHGTDIVLAGLDSKNEGFVLSLLAWWASTPRRPLDEVAVRTALALKMLRVAAYLVTLDPLGAGQIVFAFCHRRMEPTLAPCCATYECHVTWQHTRLVFALALPTTLCHVIARYVYQFQPAEHIARRRRTRLYGPWIDGASW</sequence>
<dbReference type="OMA" id="RCVGHAT"/>
<dbReference type="AlphaFoldDB" id="A0A067D9J1"/>
<organism evidence="1 2">
    <name type="scientific">Saprolegnia parasitica (strain CBS 223.65)</name>
    <dbReference type="NCBI Taxonomy" id="695850"/>
    <lineage>
        <taxon>Eukaryota</taxon>
        <taxon>Sar</taxon>
        <taxon>Stramenopiles</taxon>
        <taxon>Oomycota</taxon>
        <taxon>Saprolegniomycetes</taxon>
        <taxon>Saprolegniales</taxon>
        <taxon>Saprolegniaceae</taxon>
        <taxon>Saprolegnia</taxon>
    </lineage>
</organism>
<protein>
    <submittedName>
        <fullName evidence="1">Uncharacterized protein</fullName>
    </submittedName>
</protein>
<proteinExistence type="predicted"/>
<gene>
    <name evidence="1" type="ORF">SPRG_00165</name>
</gene>
<dbReference type="KEGG" id="spar:SPRG_00165"/>
<evidence type="ECO:0000313" key="1">
    <source>
        <dbReference type="EMBL" id="KDO35316.1"/>
    </source>
</evidence>
<dbReference type="EMBL" id="KK583189">
    <property type="protein sequence ID" value="KDO35316.1"/>
    <property type="molecule type" value="Genomic_DNA"/>
</dbReference>
<keyword evidence="2" id="KW-1185">Reference proteome</keyword>